<dbReference type="InterPro" id="IPR036291">
    <property type="entry name" value="NAD(P)-bd_dom_sf"/>
</dbReference>
<name>A0A6M4M8T4_9ALTE</name>
<evidence type="ECO:0000259" key="2">
    <source>
        <dbReference type="Pfam" id="PF13478"/>
    </source>
</evidence>
<dbReference type="PANTHER" id="PTHR30388:SF6">
    <property type="entry name" value="XANTHINE DEHYDROGENASE SUBUNIT A-RELATED"/>
    <property type="match status" value="1"/>
</dbReference>
<feature type="domain" description="XdhC- CoxI" evidence="1">
    <location>
        <begin position="15"/>
        <end position="74"/>
    </location>
</feature>
<organism evidence="3 4">
    <name type="scientific">Alteromonas pelagimontana</name>
    <dbReference type="NCBI Taxonomy" id="1858656"/>
    <lineage>
        <taxon>Bacteria</taxon>
        <taxon>Pseudomonadati</taxon>
        <taxon>Pseudomonadota</taxon>
        <taxon>Gammaproteobacteria</taxon>
        <taxon>Alteromonadales</taxon>
        <taxon>Alteromonadaceae</taxon>
        <taxon>Alteromonas/Salinimonas group</taxon>
        <taxon>Alteromonas</taxon>
    </lineage>
</organism>
<dbReference type="InterPro" id="IPR052698">
    <property type="entry name" value="MoCofactor_Util/Proc"/>
</dbReference>
<evidence type="ECO:0000313" key="4">
    <source>
        <dbReference type="Proteomes" id="UP000219285"/>
    </source>
</evidence>
<dbReference type="Pfam" id="PF13478">
    <property type="entry name" value="XdhC_C"/>
    <property type="match status" value="1"/>
</dbReference>
<dbReference type="AlphaFoldDB" id="A0A6M4M8T4"/>
<dbReference type="NCBIfam" id="TIGR02964">
    <property type="entry name" value="xanthine_xdhC"/>
    <property type="match status" value="1"/>
</dbReference>
<dbReference type="RefSeq" id="WP_075609123.1">
    <property type="nucleotide sequence ID" value="NZ_CP052766.1"/>
</dbReference>
<dbReference type="Proteomes" id="UP000219285">
    <property type="component" value="Chromosome"/>
</dbReference>
<dbReference type="InterPro" id="IPR003777">
    <property type="entry name" value="XdhC_CoxI"/>
</dbReference>
<keyword evidence="4" id="KW-1185">Reference proteome</keyword>
<dbReference type="KEGG" id="apel:CA267_001420"/>
<protein>
    <submittedName>
        <fullName evidence="3">Xanthine dehydrogenase accessory protein XdhC</fullName>
    </submittedName>
</protein>
<dbReference type="Gene3D" id="3.40.50.720">
    <property type="entry name" value="NAD(P)-binding Rossmann-like Domain"/>
    <property type="match status" value="1"/>
</dbReference>
<dbReference type="EMBL" id="CP052766">
    <property type="protein sequence ID" value="QJR79547.1"/>
    <property type="molecule type" value="Genomic_DNA"/>
</dbReference>
<dbReference type="PANTHER" id="PTHR30388">
    <property type="entry name" value="ALDEHYDE OXIDOREDUCTASE MOLYBDENUM COFACTOR ASSEMBLY PROTEIN"/>
    <property type="match status" value="1"/>
</dbReference>
<proteinExistence type="predicted"/>
<dbReference type="OrthoDB" id="61481at2"/>
<sequence length="278" mass="30605">MKPTTWFDALHQSHQRGESYVLVTVLTVAGSAPREAGTKMVVTAATQYDTIGGGHLEYIAIDQARTLLAANQEQQHIESFPLSAKLGQCCGGAVKLLFEVKVQHCQHVAVFGAGHVAKALVPLLAQLPLQILWIDSRAAEFQDMNCPANVRIIIDDDPVGEITALPENCWLIILTHDHQLDYALVDAALKANRFEYIGMIGSDTKARRFRTRLLNKGYSKKALHRLVSPIGDPSIGGKRPIEVAISIGAQIIRRLHDCESEPGLLKQKNDQVDVHDLR</sequence>
<dbReference type="SUPFAM" id="SSF51735">
    <property type="entry name" value="NAD(P)-binding Rossmann-fold domains"/>
    <property type="match status" value="1"/>
</dbReference>
<reference evidence="4" key="1">
    <citation type="submission" date="2014-12" db="EMBL/GenBank/DDBJ databases">
        <title>Complete genome sequence of a multi-drug resistant Klebsiella pneumoniae.</title>
        <authorList>
            <person name="Hua X."/>
            <person name="Chen Q."/>
            <person name="Li X."/>
            <person name="Feng Y."/>
            <person name="Ruan Z."/>
            <person name="Yu Y."/>
        </authorList>
    </citation>
    <scope>NUCLEOTIDE SEQUENCE [LARGE SCALE GENOMIC DNA]</scope>
    <source>
        <strain evidence="4">5.12</strain>
    </source>
</reference>
<feature type="domain" description="XdhC Rossmann" evidence="2">
    <location>
        <begin position="108"/>
        <end position="251"/>
    </location>
</feature>
<evidence type="ECO:0000259" key="1">
    <source>
        <dbReference type="Pfam" id="PF02625"/>
    </source>
</evidence>
<evidence type="ECO:0000313" key="3">
    <source>
        <dbReference type="EMBL" id="QJR79547.1"/>
    </source>
</evidence>
<gene>
    <name evidence="3" type="primary">xdhC</name>
    <name evidence="3" type="ORF">CA267_001420</name>
</gene>
<dbReference type="InterPro" id="IPR027051">
    <property type="entry name" value="XdhC_Rossmann_dom"/>
</dbReference>
<dbReference type="InterPro" id="IPR014308">
    <property type="entry name" value="Xanthine_DH_XdhC"/>
</dbReference>
<dbReference type="Pfam" id="PF02625">
    <property type="entry name" value="XdhC_CoxI"/>
    <property type="match status" value="1"/>
</dbReference>
<reference evidence="3 4" key="2">
    <citation type="submission" date="2020-04" db="EMBL/GenBank/DDBJ databases">
        <title>Complete genome sequence of Alteromonas pelagimontana 5.12T.</title>
        <authorList>
            <person name="Sinha R.K."/>
            <person name="Krishnan K.P."/>
            <person name="Kurian J.P."/>
        </authorList>
    </citation>
    <scope>NUCLEOTIDE SEQUENCE [LARGE SCALE GENOMIC DNA]</scope>
    <source>
        <strain evidence="3 4">5.12</strain>
    </source>
</reference>
<accession>A0A6M4M8T4</accession>